<comment type="similarity">
    <text evidence="2 9">Belongs to the enolase family.</text>
</comment>
<dbReference type="GO" id="GO:0000015">
    <property type="term" value="C:phosphopyruvate hydratase complex"/>
    <property type="evidence" value="ECO:0007669"/>
    <property type="project" value="InterPro"/>
</dbReference>
<evidence type="ECO:0000256" key="7">
    <source>
        <dbReference type="ARBA" id="ARBA00023152"/>
    </source>
</evidence>
<feature type="binding site" evidence="9">
    <location>
        <position position="344"/>
    </location>
    <ligand>
        <name>(2R)-2-phosphoglycerate</name>
        <dbReference type="ChEBI" id="CHEBI:58289"/>
    </ligand>
</feature>
<dbReference type="AlphaFoldDB" id="A0A1G2I934"/>
<feature type="binding site" evidence="9">
    <location>
        <position position="243"/>
    </location>
    <ligand>
        <name>Mg(2+)</name>
        <dbReference type="ChEBI" id="CHEBI:18420"/>
    </ligand>
</feature>
<reference evidence="15 16" key="1">
    <citation type="journal article" date="2016" name="Nat. Commun.">
        <title>Thousands of microbial genomes shed light on interconnected biogeochemical processes in an aquifer system.</title>
        <authorList>
            <person name="Anantharaman K."/>
            <person name="Brown C.T."/>
            <person name="Hug L.A."/>
            <person name="Sharon I."/>
            <person name="Castelle C.J."/>
            <person name="Probst A.J."/>
            <person name="Thomas B.C."/>
            <person name="Singh A."/>
            <person name="Wilkins M.J."/>
            <person name="Karaoz U."/>
            <person name="Brodie E.L."/>
            <person name="Williams K.H."/>
            <person name="Hubbard S.S."/>
            <person name="Banfield J.F."/>
        </authorList>
    </citation>
    <scope>NUCLEOTIDE SEQUENCE [LARGE SCALE GENOMIC DNA]</scope>
</reference>
<evidence type="ECO:0000256" key="9">
    <source>
        <dbReference type="HAMAP-Rule" id="MF_00318"/>
    </source>
</evidence>
<proteinExistence type="inferred from homology"/>
<keyword evidence="9 12" id="KW-0479">Metal-binding</keyword>
<evidence type="ECO:0000256" key="10">
    <source>
        <dbReference type="PIRSR" id="PIRSR001400-1"/>
    </source>
</evidence>
<dbReference type="PANTHER" id="PTHR11902:SF1">
    <property type="entry name" value="ENOLASE"/>
    <property type="match status" value="1"/>
</dbReference>
<dbReference type="SUPFAM" id="SSF54826">
    <property type="entry name" value="Enolase N-terminal domain-like"/>
    <property type="match status" value="1"/>
</dbReference>
<dbReference type="GO" id="GO:0009986">
    <property type="term" value="C:cell surface"/>
    <property type="evidence" value="ECO:0007669"/>
    <property type="project" value="UniProtKB-SubCell"/>
</dbReference>
<dbReference type="GO" id="GO:0004634">
    <property type="term" value="F:phosphopyruvate hydratase activity"/>
    <property type="evidence" value="ECO:0007669"/>
    <property type="project" value="UniProtKB-UniRule"/>
</dbReference>
<evidence type="ECO:0000256" key="1">
    <source>
        <dbReference type="ARBA" id="ARBA00005031"/>
    </source>
</evidence>
<comment type="cofactor">
    <cofactor evidence="9">
        <name>Mg(2+)</name>
        <dbReference type="ChEBI" id="CHEBI:18420"/>
    </cofactor>
    <text evidence="9">Binds a second Mg(2+) ion via substrate during catalysis.</text>
</comment>
<feature type="domain" description="Enolase C-terminal TIM barrel" evidence="13">
    <location>
        <begin position="145"/>
        <end position="421"/>
    </location>
</feature>
<keyword evidence="7 9" id="KW-0324">Glycolysis</keyword>
<evidence type="ECO:0000313" key="16">
    <source>
        <dbReference type="Proteomes" id="UP000176308"/>
    </source>
</evidence>
<dbReference type="InterPro" id="IPR000941">
    <property type="entry name" value="Enolase"/>
</dbReference>
<dbReference type="InterPro" id="IPR020810">
    <property type="entry name" value="Enolase_C"/>
</dbReference>
<feature type="active site" description="Proton acceptor" evidence="9 10">
    <location>
        <position position="344"/>
    </location>
</feature>
<keyword evidence="15" id="KW-0670">Pyruvate</keyword>
<feature type="active site" description="Proton donor" evidence="9 10">
    <location>
        <position position="212"/>
    </location>
</feature>
<dbReference type="GO" id="GO:0006096">
    <property type="term" value="P:glycolytic process"/>
    <property type="evidence" value="ECO:0007669"/>
    <property type="project" value="UniProtKB-UniRule"/>
</dbReference>
<feature type="binding site" evidence="9">
    <location>
        <position position="373"/>
    </location>
    <ligand>
        <name>(2R)-2-phosphoglycerate</name>
        <dbReference type="ChEBI" id="CHEBI:58289"/>
    </ligand>
</feature>
<dbReference type="InterPro" id="IPR029017">
    <property type="entry name" value="Enolase-like_N"/>
</dbReference>
<dbReference type="HAMAP" id="MF_00318">
    <property type="entry name" value="Enolase"/>
    <property type="match status" value="1"/>
</dbReference>
<dbReference type="NCBIfam" id="TIGR01060">
    <property type="entry name" value="eno"/>
    <property type="match status" value="1"/>
</dbReference>
<feature type="binding site" evidence="9 12">
    <location>
        <position position="319"/>
    </location>
    <ligand>
        <name>Mg(2+)</name>
        <dbReference type="ChEBI" id="CHEBI:18420"/>
    </ligand>
</feature>
<dbReference type="PIRSF" id="PIRSF001400">
    <property type="entry name" value="Enolase"/>
    <property type="match status" value="1"/>
</dbReference>
<feature type="binding site" evidence="9">
    <location>
        <position position="395"/>
    </location>
    <ligand>
        <name>(2R)-2-phosphoglycerate</name>
        <dbReference type="ChEBI" id="CHEBI:58289"/>
    </ligand>
</feature>
<evidence type="ECO:0000256" key="11">
    <source>
        <dbReference type="PIRSR" id="PIRSR001400-2"/>
    </source>
</evidence>
<gene>
    <name evidence="9" type="primary">eno</name>
    <name evidence="15" type="ORF">A2904_00925</name>
</gene>
<feature type="binding site" evidence="9">
    <location>
        <position position="169"/>
    </location>
    <ligand>
        <name>(2R)-2-phosphoglycerate</name>
        <dbReference type="ChEBI" id="CHEBI:58289"/>
    </ligand>
</feature>
<evidence type="ECO:0000256" key="6">
    <source>
        <dbReference type="ARBA" id="ARBA00022842"/>
    </source>
</evidence>
<dbReference type="InterPro" id="IPR036849">
    <property type="entry name" value="Enolase-like_C_sf"/>
</dbReference>
<dbReference type="SMART" id="SM01193">
    <property type="entry name" value="Enolase_N"/>
    <property type="match status" value="1"/>
</dbReference>
<dbReference type="PRINTS" id="PR00148">
    <property type="entry name" value="ENOLASE"/>
</dbReference>
<evidence type="ECO:0000256" key="5">
    <source>
        <dbReference type="ARBA" id="ARBA00022525"/>
    </source>
</evidence>
<evidence type="ECO:0000313" key="15">
    <source>
        <dbReference type="EMBL" id="OGZ71314.1"/>
    </source>
</evidence>
<comment type="function">
    <text evidence="9">Catalyzes the reversible conversion of 2-phosphoglycerate (2-PG) into phosphoenolpyruvate (PEP). It is essential for the degradation of carbohydrates via glycolysis.</text>
</comment>
<evidence type="ECO:0000256" key="12">
    <source>
        <dbReference type="PIRSR" id="PIRSR001400-3"/>
    </source>
</evidence>
<feature type="binding site" evidence="11">
    <location>
        <begin position="371"/>
        <end position="374"/>
    </location>
    <ligand>
        <name>substrate</name>
    </ligand>
</feature>
<comment type="caution">
    <text evidence="15">The sequence shown here is derived from an EMBL/GenBank/DDBJ whole genome shotgun (WGS) entry which is preliminary data.</text>
</comment>
<dbReference type="SFLD" id="SFLDG00178">
    <property type="entry name" value="enolase"/>
    <property type="match status" value="1"/>
</dbReference>
<dbReference type="InterPro" id="IPR020811">
    <property type="entry name" value="Enolase_N"/>
</dbReference>
<dbReference type="Gene3D" id="3.20.20.120">
    <property type="entry name" value="Enolase-like C-terminal domain"/>
    <property type="match status" value="1"/>
</dbReference>
<organism evidence="15 16">
    <name type="scientific">Candidatus Staskawiczbacteria bacterium RIFCSPLOWO2_01_FULL_33_9</name>
    <dbReference type="NCBI Taxonomy" id="1802211"/>
    <lineage>
        <taxon>Bacteria</taxon>
        <taxon>Candidatus Staskawicziibacteriota</taxon>
    </lineage>
</organism>
<feature type="binding site" evidence="11">
    <location>
        <position position="161"/>
    </location>
    <ligand>
        <name>substrate</name>
    </ligand>
</feature>
<keyword evidence="9" id="KW-0963">Cytoplasm</keyword>
<evidence type="ECO:0000256" key="2">
    <source>
        <dbReference type="ARBA" id="ARBA00009604"/>
    </source>
</evidence>
<accession>A0A1G2I934</accession>
<comment type="subcellular location">
    <subcellularLocation>
        <location evidence="9">Cytoplasm</location>
    </subcellularLocation>
    <subcellularLocation>
        <location evidence="9">Secreted</location>
    </subcellularLocation>
    <subcellularLocation>
        <location evidence="9">Cell surface</location>
    </subcellularLocation>
    <text evidence="9">Fractions of enolase are present in both the cytoplasm and on the cell surface.</text>
</comment>
<feature type="binding site" evidence="9">
    <location>
        <position position="374"/>
    </location>
    <ligand>
        <name>(2R)-2-phosphoglycerate</name>
        <dbReference type="ChEBI" id="CHEBI:58289"/>
    </ligand>
</feature>
<comment type="pathway">
    <text evidence="1 9">Carbohydrate degradation; glycolysis; pyruvate from D-glyceraldehyde 3-phosphate: step 4/5.</text>
</comment>
<dbReference type="GO" id="GO:0000287">
    <property type="term" value="F:magnesium ion binding"/>
    <property type="evidence" value="ECO:0007669"/>
    <property type="project" value="UniProtKB-UniRule"/>
</dbReference>
<feature type="binding site" evidence="11">
    <location>
        <position position="395"/>
    </location>
    <ligand>
        <name>substrate</name>
    </ligand>
</feature>
<evidence type="ECO:0000259" key="13">
    <source>
        <dbReference type="SMART" id="SM01192"/>
    </source>
</evidence>
<keyword evidence="5 9" id="KW-0964">Secreted</keyword>
<dbReference type="GO" id="GO:0005576">
    <property type="term" value="C:extracellular region"/>
    <property type="evidence" value="ECO:0007669"/>
    <property type="project" value="UniProtKB-SubCell"/>
</dbReference>
<feature type="domain" description="Enolase N-terminal" evidence="14">
    <location>
        <begin position="12"/>
        <end position="136"/>
    </location>
</feature>
<dbReference type="Proteomes" id="UP000176308">
    <property type="component" value="Unassembled WGS sequence"/>
</dbReference>
<feature type="binding site" evidence="11">
    <location>
        <position position="170"/>
    </location>
    <ligand>
        <name>substrate</name>
    </ligand>
</feature>
<dbReference type="SMART" id="SM01192">
    <property type="entry name" value="Enolase_C"/>
    <property type="match status" value="1"/>
</dbReference>
<feature type="binding site" evidence="11">
    <location>
        <position position="293"/>
    </location>
    <ligand>
        <name>substrate</name>
    </ligand>
</feature>
<dbReference type="SUPFAM" id="SSF51604">
    <property type="entry name" value="Enolase C-terminal domain-like"/>
    <property type="match status" value="1"/>
</dbReference>
<evidence type="ECO:0000256" key="4">
    <source>
        <dbReference type="ARBA" id="ARBA00017068"/>
    </source>
</evidence>
<dbReference type="SFLD" id="SFLDS00001">
    <property type="entry name" value="Enolase"/>
    <property type="match status" value="1"/>
</dbReference>
<dbReference type="CDD" id="cd03313">
    <property type="entry name" value="enolase"/>
    <property type="match status" value="1"/>
</dbReference>
<dbReference type="UniPathway" id="UPA00109">
    <property type="reaction ID" value="UER00187"/>
</dbReference>
<keyword evidence="8 9" id="KW-0456">Lyase</keyword>
<evidence type="ECO:0000256" key="3">
    <source>
        <dbReference type="ARBA" id="ARBA00012058"/>
    </source>
</evidence>
<dbReference type="EMBL" id="MHOX01000008">
    <property type="protein sequence ID" value="OGZ71314.1"/>
    <property type="molecule type" value="Genomic_DNA"/>
</dbReference>
<dbReference type="Pfam" id="PF00113">
    <property type="entry name" value="Enolase_C"/>
    <property type="match status" value="1"/>
</dbReference>
<feature type="binding site" evidence="12">
    <location>
        <position position="278"/>
    </location>
    <ligand>
        <name>Mg(2+)</name>
        <dbReference type="ChEBI" id="CHEBI:18420"/>
    </ligand>
</feature>
<dbReference type="Gene3D" id="3.30.390.10">
    <property type="entry name" value="Enolase-like, N-terminal domain"/>
    <property type="match status" value="1"/>
</dbReference>
<dbReference type="Pfam" id="PF03952">
    <property type="entry name" value="Enolase_N"/>
    <property type="match status" value="1"/>
</dbReference>
<evidence type="ECO:0000256" key="8">
    <source>
        <dbReference type="ARBA" id="ARBA00023239"/>
    </source>
</evidence>
<protein>
    <recommendedName>
        <fullName evidence="4 9">Enolase</fullName>
        <ecNumber evidence="3 9">4.2.1.11</ecNumber>
    </recommendedName>
    <alternativeName>
        <fullName evidence="9">2-phospho-D-glycerate hydro-lyase</fullName>
    </alternativeName>
    <alternativeName>
        <fullName evidence="9">2-phosphoglycerate dehydratase</fullName>
    </alternativeName>
</protein>
<comment type="catalytic activity">
    <reaction evidence="9">
        <text>(2R)-2-phosphoglycerate = phosphoenolpyruvate + H2O</text>
        <dbReference type="Rhea" id="RHEA:10164"/>
        <dbReference type="ChEBI" id="CHEBI:15377"/>
        <dbReference type="ChEBI" id="CHEBI:58289"/>
        <dbReference type="ChEBI" id="CHEBI:58702"/>
        <dbReference type="EC" id="4.2.1.11"/>
    </reaction>
</comment>
<dbReference type="PANTHER" id="PTHR11902">
    <property type="entry name" value="ENOLASE"/>
    <property type="match status" value="1"/>
</dbReference>
<keyword evidence="6 9" id="KW-0460">Magnesium</keyword>
<evidence type="ECO:0000259" key="14">
    <source>
        <dbReference type="SMART" id="SM01193"/>
    </source>
</evidence>
<name>A0A1G2I934_9BACT</name>
<comment type="cofactor">
    <cofactor evidence="12">
        <name>Mg(2+)</name>
        <dbReference type="ChEBI" id="CHEBI:18420"/>
    </cofactor>
    <text evidence="12">Mg(2+) is required for catalysis and for stabilizing the dimer.</text>
</comment>
<dbReference type="EC" id="4.2.1.11" evidence="3 9"/>
<feature type="binding site" evidence="11">
    <location>
        <position position="319"/>
    </location>
    <ligand>
        <name>substrate</name>
    </ligand>
</feature>
<sequence>MSIFKEQKMSKIKNITAKEIKDSRGNPTIEVELETDKKSFVASVPSGASTGKNEALELRDKDGKGVFDAISNINKIIVPKLKNYNIEEQEKIDKFLIELDSTENKSKLGANAILAVSMAVCRAGAFAKKIPLYKYISILADNNDLLKIPLPSFNILEGGAHAQNDLDIQEFMVVPQKKTFAENLMAGSKVFQNLKELLVKNYGEKATVIGDEGGFAPPISNTQQALYLLKSAIGDMGVKIAIDVAASQFYENPSPDGSGQVKKYYLDGKEFTRSALLDFYKEIINSFPIISIEDPFEENDWKGFEEITKELPNIAIIGDDLTTTNIKRIKEAHNKLACNGVILKLNQIGTVFETIEAGKLAKSFGWKTIVSHRSGETLDDFISDLAVGIGADFIKSGSPTKEERMVKYNRLLQIESELNKK</sequence>
<dbReference type="SFLD" id="SFLDF00002">
    <property type="entry name" value="enolase"/>
    <property type="match status" value="1"/>
</dbReference>
<feature type="binding site" evidence="9 12">
    <location>
        <position position="293"/>
    </location>
    <ligand>
        <name>Mg(2+)</name>
        <dbReference type="ChEBI" id="CHEBI:18420"/>
    </ligand>
</feature>